<dbReference type="InterPro" id="IPR043502">
    <property type="entry name" value="DNA/RNA_pol_sf"/>
</dbReference>
<accession>A0AAV2DPV7</accession>
<organism evidence="4 5">
    <name type="scientific">Linum trigynum</name>
    <dbReference type="NCBI Taxonomy" id="586398"/>
    <lineage>
        <taxon>Eukaryota</taxon>
        <taxon>Viridiplantae</taxon>
        <taxon>Streptophyta</taxon>
        <taxon>Embryophyta</taxon>
        <taxon>Tracheophyta</taxon>
        <taxon>Spermatophyta</taxon>
        <taxon>Magnoliopsida</taxon>
        <taxon>eudicotyledons</taxon>
        <taxon>Gunneridae</taxon>
        <taxon>Pentapetalae</taxon>
        <taxon>rosids</taxon>
        <taxon>fabids</taxon>
        <taxon>Malpighiales</taxon>
        <taxon>Linaceae</taxon>
        <taxon>Linum</taxon>
    </lineage>
</organism>
<protein>
    <recommendedName>
        <fullName evidence="6">Non-LTR retroelement reverse transcriptase</fullName>
    </recommendedName>
</protein>
<gene>
    <name evidence="4" type="ORF">LTRI10_LOCUS17364</name>
</gene>
<reference evidence="4 5" key="1">
    <citation type="submission" date="2024-04" db="EMBL/GenBank/DDBJ databases">
        <authorList>
            <person name="Fracassetti M."/>
        </authorList>
    </citation>
    <scope>NUCLEOTIDE SEQUENCE [LARGE SCALE GENOMIC DNA]</scope>
</reference>
<dbReference type="Gene3D" id="3.30.420.10">
    <property type="entry name" value="Ribonuclease H-like superfamily/Ribonuclease H"/>
    <property type="match status" value="1"/>
</dbReference>
<dbReference type="Pfam" id="PF13966">
    <property type="entry name" value="zf-RVT"/>
    <property type="match status" value="1"/>
</dbReference>
<name>A0AAV2DPV7_9ROSI</name>
<feature type="domain" description="Reverse transcriptase" evidence="2">
    <location>
        <begin position="1"/>
        <end position="238"/>
    </location>
</feature>
<dbReference type="PROSITE" id="PS50878">
    <property type="entry name" value="RT_POL"/>
    <property type="match status" value="1"/>
</dbReference>
<evidence type="ECO:0000256" key="1">
    <source>
        <dbReference type="SAM" id="MobiDB-lite"/>
    </source>
</evidence>
<evidence type="ECO:0000313" key="5">
    <source>
        <dbReference type="Proteomes" id="UP001497516"/>
    </source>
</evidence>
<dbReference type="AlphaFoldDB" id="A0AAV2DPV7"/>
<dbReference type="EMBL" id="OZ034816">
    <property type="protein sequence ID" value="CAL1375576.1"/>
    <property type="molecule type" value="Genomic_DNA"/>
</dbReference>
<dbReference type="PROSITE" id="PS50879">
    <property type="entry name" value="RNASE_H_1"/>
    <property type="match status" value="1"/>
</dbReference>
<dbReference type="PANTHER" id="PTHR33116:SF70">
    <property type="entry name" value="NON-LTR RETROELEMENT REVERSE TRANSCRIPTASE-LIKE PROTEIN"/>
    <property type="match status" value="1"/>
</dbReference>
<dbReference type="CDD" id="cd01650">
    <property type="entry name" value="RT_nLTR_like"/>
    <property type="match status" value="1"/>
</dbReference>
<evidence type="ECO:0000259" key="3">
    <source>
        <dbReference type="PROSITE" id="PS50879"/>
    </source>
</evidence>
<dbReference type="InterPro" id="IPR044730">
    <property type="entry name" value="RNase_H-like_dom_plant"/>
</dbReference>
<dbReference type="SUPFAM" id="SSF56672">
    <property type="entry name" value="DNA/RNA polymerases"/>
    <property type="match status" value="1"/>
</dbReference>
<dbReference type="SUPFAM" id="SSF53098">
    <property type="entry name" value="Ribonuclease H-like"/>
    <property type="match status" value="1"/>
</dbReference>
<feature type="region of interest" description="Disordered" evidence="1">
    <location>
        <begin position="669"/>
        <end position="691"/>
    </location>
</feature>
<dbReference type="InterPro" id="IPR000477">
    <property type="entry name" value="RT_dom"/>
</dbReference>
<evidence type="ECO:0000313" key="4">
    <source>
        <dbReference type="EMBL" id="CAL1375576.1"/>
    </source>
</evidence>
<dbReference type="PANTHER" id="PTHR33116">
    <property type="entry name" value="REVERSE TRANSCRIPTASE ZINC-BINDING DOMAIN-CONTAINING PROTEIN-RELATED-RELATED"/>
    <property type="match status" value="1"/>
</dbReference>
<dbReference type="InterPro" id="IPR026960">
    <property type="entry name" value="RVT-Znf"/>
</dbReference>
<dbReference type="GO" id="GO:0004523">
    <property type="term" value="F:RNA-DNA hybrid ribonuclease activity"/>
    <property type="evidence" value="ECO:0007669"/>
    <property type="project" value="InterPro"/>
</dbReference>
<dbReference type="InterPro" id="IPR012337">
    <property type="entry name" value="RNaseH-like_sf"/>
</dbReference>
<evidence type="ECO:0008006" key="6">
    <source>
        <dbReference type="Google" id="ProtNLM"/>
    </source>
</evidence>
<proteinExistence type="predicted"/>
<dbReference type="GO" id="GO:0003676">
    <property type="term" value="F:nucleic acid binding"/>
    <property type="evidence" value="ECO:0007669"/>
    <property type="project" value="InterPro"/>
</dbReference>
<dbReference type="CDD" id="cd06222">
    <property type="entry name" value="RNase_H_like"/>
    <property type="match status" value="1"/>
</dbReference>
<feature type="domain" description="RNase H type-1" evidence="3">
    <location>
        <begin position="691"/>
        <end position="821"/>
    </location>
</feature>
<sequence>MAKCLANRLKKFMPQLIDPSQSSFVPKRHITDNIIILQEVVHTMSLTKGVKGQMILKIDLAKAYDRINWKFLESTLQAAGLPDDFVKLVMACVTTVRFQVLWNGGCTEPFQPTRGLRQGCPLSPYLFTLCIERLNHCIKDSVDRKAWRPITLSKDGPALTHLFFADDLVLFAEADLKQGEEVLTCLNRFCEASGEQVSKDKSCVFFSKNTMESVKKRISDMLGIKQTNNLGRYLGVPVIHGRVSKDTYKFILEKIDQRLSGWKARSLSLAGRVTLATSVLNALPNYVMQTAVLPVSVCDTIDRKVRAFIWGAEDGASKTHLVNWETICKPKELGGLGMRSARALNLSYIMKLGWAFLNKSEELWIRVLQGKYFKVNDAGALVMKKSNHSRLWKGIVDTWPILKQQVVWDIREGHNVQFWMDPWLAEGTILSEHIIGNGEGINWHATVAEMVTIEGEWKWEDLAPHLTQNLLALIAGTDPPRPGLGEDITAWGMEPDGKFKLRSAYSAAVEWLSDEEWETEEANNHHHWKRLWKWAGPNRIKHFLWLVFHDRLMTNAQRKRRKLTTDDTCPMCRNGPETTEHIMRHCSGSIQVWHRLGIQETTLTCGLGFADWFDEHLKRDQEGLLFGVAAWYLWKRRNEKVFHNLTQEDQVLAQRIGCWTSTIRQAQENDTASHKEATRKTTQKLAWSPPPQDWMCVNTDGSEKQPGSEAAGGGIIRDWMGKCMGAFVENLGVCTITRAEIMAAIRGLQMAWKNGYRKVLLQLDSTTAINILTSQDQIEHRYHNLVLQFQRLLQQNWEVKISHIYREGNKVADFLANKGHSASIGFHIFESADPGLNFWILYDVLGITQNRLI</sequence>
<dbReference type="InterPro" id="IPR036397">
    <property type="entry name" value="RNaseH_sf"/>
</dbReference>
<dbReference type="InterPro" id="IPR002156">
    <property type="entry name" value="RNaseH_domain"/>
</dbReference>
<evidence type="ECO:0000259" key="2">
    <source>
        <dbReference type="PROSITE" id="PS50878"/>
    </source>
</evidence>
<dbReference type="Pfam" id="PF13456">
    <property type="entry name" value="RVT_3"/>
    <property type="match status" value="1"/>
</dbReference>
<keyword evidence="5" id="KW-1185">Reference proteome</keyword>
<dbReference type="Proteomes" id="UP001497516">
    <property type="component" value="Chromosome 3"/>
</dbReference>
<dbReference type="Pfam" id="PF00078">
    <property type="entry name" value="RVT_1"/>
    <property type="match status" value="1"/>
</dbReference>